<comment type="caution">
    <text evidence="5">The sequence shown here is derived from an EMBL/GenBank/DDBJ whole genome shotgun (WGS) entry which is preliminary data.</text>
</comment>
<dbReference type="CDD" id="cd05830">
    <property type="entry name" value="Sortase_E"/>
    <property type="match status" value="1"/>
</dbReference>
<keyword evidence="6" id="KW-1185">Reference proteome</keyword>
<name>A0A3N0CA87_9ACTN</name>
<dbReference type="Gene3D" id="2.40.260.10">
    <property type="entry name" value="Sortase"/>
    <property type="match status" value="1"/>
</dbReference>
<evidence type="ECO:0000256" key="1">
    <source>
        <dbReference type="ARBA" id="ARBA00022801"/>
    </source>
</evidence>
<dbReference type="InterPro" id="IPR023365">
    <property type="entry name" value="Sortase_dom-sf"/>
</dbReference>
<dbReference type="SUPFAM" id="SSF63817">
    <property type="entry name" value="Sortase"/>
    <property type="match status" value="1"/>
</dbReference>
<evidence type="ECO:0000313" key="5">
    <source>
        <dbReference type="EMBL" id="RNL60370.1"/>
    </source>
</evidence>
<keyword evidence="1" id="KW-0378">Hydrolase</keyword>
<feature type="active site" description="Acyl-thioester intermediate" evidence="2">
    <location>
        <position position="213"/>
    </location>
</feature>
<feature type="active site" description="Proton donor/acceptor" evidence="2">
    <location>
        <position position="139"/>
    </location>
</feature>
<organism evidence="5 6">
    <name type="scientific">Nocardioides marmoriginsengisoli</name>
    <dbReference type="NCBI Taxonomy" id="661483"/>
    <lineage>
        <taxon>Bacteria</taxon>
        <taxon>Bacillati</taxon>
        <taxon>Actinomycetota</taxon>
        <taxon>Actinomycetes</taxon>
        <taxon>Propionibacteriales</taxon>
        <taxon>Nocardioidaceae</taxon>
        <taxon>Nocardioides</taxon>
    </lineage>
</organism>
<accession>A0A3N0CA87</accession>
<feature type="region of interest" description="Disordered" evidence="3">
    <location>
        <begin position="1"/>
        <end position="21"/>
    </location>
</feature>
<dbReference type="RefSeq" id="WP_123229123.1">
    <property type="nucleotide sequence ID" value="NZ_RJSE01000009.1"/>
</dbReference>
<dbReference type="OrthoDB" id="5242879at2"/>
<keyword evidence="4" id="KW-0812">Transmembrane</keyword>
<dbReference type="Pfam" id="PF04203">
    <property type="entry name" value="Sortase"/>
    <property type="match status" value="1"/>
</dbReference>
<keyword evidence="4" id="KW-0472">Membrane</keyword>
<dbReference type="EMBL" id="RJSE01000009">
    <property type="protein sequence ID" value="RNL60370.1"/>
    <property type="molecule type" value="Genomic_DNA"/>
</dbReference>
<evidence type="ECO:0000313" key="6">
    <source>
        <dbReference type="Proteomes" id="UP000267128"/>
    </source>
</evidence>
<gene>
    <name evidence="5" type="ORF">EFK50_18670</name>
</gene>
<proteinExistence type="predicted"/>
<feature type="transmembrane region" description="Helical" evidence="4">
    <location>
        <begin position="27"/>
        <end position="44"/>
    </location>
</feature>
<evidence type="ECO:0000256" key="2">
    <source>
        <dbReference type="PIRSR" id="PIRSR605754-1"/>
    </source>
</evidence>
<evidence type="ECO:0000256" key="4">
    <source>
        <dbReference type="SAM" id="Phobius"/>
    </source>
</evidence>
<evidence type="ECO:0000256" key="3">
    <source>
        <dbReference type="SAM" id="MobiDB-lite"/>
    </source>
</evidence>
<reference evidence="5 6" key="1">
    <citation type="submission" date="2018-11" db="EMBL/GenBank/DDBJ databases">
        <authorList>
            <person name="Li F."/>
        </authorList>
    </citation>
    <scope>NUCLEOTIDE SEQUENCE [LARGE SCALE GENOMIC DNA]</scope>
    <source>
        <strain evidence="5 6">Gsoil 097</strain>
    </source>
</reference>
<dbReference type="NCBIfam" id="TIGR01076">
    <property type="entry name" value="sortase_fam"/>
    <property type="match status" value="1"/>
</dbReference>
<dbReference type="GO" id="GO:0016787">
    <property type="term" value="F:hydrolase activity"/>
    <property type="evidence" value="ECO:0007669"/>
    <property type="project" value="UniProtKB-KW"/>
</dbReference>
<dbReference type="InterPro" id="IPR042003">
    <property type="entry name" value="Sortase_E"/>
</dbReference>
<dbReference type="InterPro" id="IPR005754">
    <property type="entry name" value="Sortase"/>
</dbReference>
<dbReference type="Proteomes" id="UP000267128">
    <property type="component" value="Unassembled WGS sequence"/>
</dbReference>
<protein>
    <submittedName>
        <fullName evidence="5">Class E sortase</fullName>
    </submittedName>
</protein>
<dbReference type="AlphaFoldDB" id="A0A3N0CA87"/>
<keyword evidence="4" id="KW-1133">Transmembrane helix</keyword>
<sequence length="241" mass="26153">MPDEQPIAASPRRPGAHRAARPRRRRLLVAGLTLTFAGAGLVGYDQLGTAREAAAAVVDDNTASTELQKSVRRIEESWERGLAPGEVGVLRIPRFDTGGKEFAAPIVQGWDEDDLARGIGQYDGGARPGEAGNVVLAGHRVTHGSPFAPFPSLRVGDLVEIETATRVVTYRLITDGTRYRVPDTTVWPTWSTPDPDLSANRPTKKHYLTLVTCAETFHTDLRNVAIGIEVRARPVQRSTAS</sequence>